<organism evidence="4 5">
    <name type="scientific">Cottoperca gobio</name>
    <name type="common">Frogmouth</name>
    <name type="synonym">Aphritis gobio</name>
    <dbReference type="NCBI Taxonomy" id="56716"/>
    <lineage>
        <taxon>Eukaryota</taxon>
        <taxon>Metazoa</taxon>
        <taxon>Chordata</taxon>
        <taxon>Craniata</taxon>
        <taxon>Vertebrata</taxon>
        <taxon>Euteleostomi</taxon>
        <taxon>Actinopterygii</taxon>
        <taxon>Neopterygii</taxon>
        <taxon>Teleostei</taxon>
        <taxon>Neoteleostei</taxon>
        <taxon>Acanthomorphata</taxon>
        <taxon>Eupercaria</taxon>
        <taxon>Perciformes</taxon>
        <taxon>Notothenioidei</taxon>
        <taxon>Bovichtidae</taxon>
        <taxon>Cottoperca</taxon>
    </lineage>
</organism>
<keyword evidence="1" id="KW-0175">Coiled coil</keyword>
<feature type="compositionally biased region" description="Acidic residues" evidence="2">
    <location>
        <begin position="291"/>
        <end position="332"/>
    </location>
</feature>
<proteinExistence type="predicted"/>
<name>A0A6J2Q3X9_COTGO</name>
<evidence type="ECO:0000313" key="4">
    <source>
        <dbReference type="Proteomes" id="UP000504630"/>
    </source>
</evidence>
<dbReference type="AlphaFoldDB" id="A0A6J2Q3X9"/>
<protein>
    <submittedName>
        <fullName evidence="5">Neurofilament medium polypeptide-like isoform X1</fullName>
    </submittedName>
</protein>
<gene>
    <name evidence="5" type="primary">LOC115011360</name>
</gene>
<dbReference type="KEGG" id="cgob:115011360"/>
<dbReference type="RefSeq" id="XP_029292354.1">
    <property type="nucleotide sequence ID" value="XM_029436494.1"/>
</dbReference>
<dbReference type="GeneID" id="115011360"/>
<accession>A0A6J2Q3X9</accession>
<feature type="transmembrane region" description="Helical" evidence="3">
    <location>
        <begin position="36"/>
        <end position="55"/>
    </location>
</feature>
<evidence type="ECO:0000256" key="1">
    <source>
        <dbReference type="SAM" id="Coils"/>
    </source>
</evidence>
<keyword evidence="4" id="KW-1185">Reference proteome</keyword>
<reference evidence="5" key="1">
    <citation type="submission" date="2025-08" db="UniProtKB">
        <authorList>
            <consortium name="RefSeq"/>
        </authorList>
    </citation>
    <scope>IDENTIFICATION</scope>
</reference>
<sequence length="434" mass="47568">MTAKHRKGKNSYKHEDNLLKNEVTEAEGRGGGNNNALHLILFLLLVIGGATGSWFCFQQHQTLTYLTDNLMGMQMKIVKLQSSHHEMRQSSSEQHVSEILETRLNALEDSYALAQKQVSMALATAEQLKTSDLPAQVMSLHTEMKTRLAEMQQATVSLEQLSQLQTVLEGKSEEFEGVKIQVEGLSTLSAELSLRVEGLTGSMGEAESKLEERVGEVATLSASLDGQADEVLRLKEQLDTYQAQLEASTLEMATVRGLLENEQSQQLQQASVEEQINTLVGQAVEETAPGVEEEMAPVAEEEAAGATEEEALPADIEEEAFNPEVEEADEGGEAAAQDEAPIEEEDSMTDETAPAEEDQAEQDESVALSENTEEEESEEENQEAAAEEEAEVEMGGEEALEEEEDQQDVAAEEESEETDEGEEPLESDFLPDDE</sequence>
<feature type="compositionally biased region" description="Acidic residues" evidence="2">
    <location>
        <begin position="371"/>
        <end position="434"/>
    </location>
</feature>
<dbReference type="Proteomes" id="UP000504630">
    <property type="component" value="Chromosome 7"/>
</dbReference>
<keyword evidence="3" id="KW-0472">Membrane</keyword>
<evidence type="ECO:0000313" key="5">
    <source>
        <dbReference type="RefSeq" id="XP_029292354.1"/>
    </source>
</evidence>
<keyword evidence="3" id="KW-0812">Transmembrane</keyword>
<dbReference type="OrthoDB" id="8963459at2759"/>
<feature type="region of interest" description="Disordered" evidence="2">
    <location>
        <begin position="287"/>
        <end position="434"/>
    </location>
</feature>
<evidence type="ECO:0000256" key="3">
    <source>
        <dbReference type="SAM" id="Phobius"/>
    </source>
</evidence>
<feature type="coiled-coil region" evidence="1">
    <location>
        <begin position="224"/>
        <end position="251"/>
    </location>
</feature>
<evidence type="ECO:0000256" key="2">
    <source>
        <dbReference type="SAM" id="MobiDB-lite"/>
    </source>
</evidence>
<dbReference type="InParanoid" id="A0A6J2Q3X9"/>
<keyword evidence="3" id="KW-1133">Transmembrane helix</keyword>
<dbReference type="SUPFAM" id="SSF57997">
    <property type="entry name" value="Tropomyosin"/>
    <property type="match status" value="1"/>
</dbReference>
<feature type="compositionally biased region" description="Acidic residues" evidence="2">
    <location>
        <begin position="340"/>
        <end position="364"/>
    </location>
</feature>